<gene>
    <name evidence="1" type="ORF">IC235_09485</name>
</gene>
<organism evidence="1 2">
    <name type="scientific">Hymenobacter montanus</name>
    <dbReference type="NCBI Taxonomy" id="2771359"/>
    <lineage>
        <taxon>Bacteria</taxon>
        <taxon>Pseudomonadati</taxon>
        <taxon>Bacteroidota</taxon>
        <taxon>Cytophagia</taxon>
        <taxon>Cytophagales</taxon>
        <taxon>Hymenobacteraceae</taxon>
        <taxon>Hymenobacter</taxon>
    </lineage>
</organism>
<keyword evidence="2" id="KW-1185">Reference proteome</keyword>
<sequence>MKTFSNILALASTGNLMVERLPYPKLGRWAALLPACLLVFNSFAQTGEAPVIRHSLELRSGYTGGSFSHYTNDYTSSLNIFGGSPPRTREVVEHQFNGVLFGASWRHETVRADRISPSFSVGMDVLSASDQLTFSNGRDVSLRLWAVHPRLGVDLKQGRWLLQTEGGVLVGRVGYFATEETGFLSRSTVVDTADAVFTIRARSSWNNGLLTEVGYGAGGLLGLANPTWHAGVGMGFGPLSPIAILAGITGAKSTNEGDDSSEQYFLQIEATPPNSRWRATSFFSVFGIGTGTYGRVAVQVAYRLPLGAAKTSAPKSAPK</sequence>
<accession>A0A927BCT9</accession>
<reference evidence="1" key="1">
    <citation type="submission" date="2020-09" db="EMBL/GenBank/DDBJ databases">
        <authorList>
            <person name="Kim M.K."/>
        </authorList>
    </citation>
    <scope>NUCLEOTIDE SEQUENCE</scope>
    <source>
        <strain evidence="1">BT664</strain>
    </source>
</reference>
<dbReference type="AlphaFoldDB" id="A0A927BCT9"/>
<comment type="caution">
    <text evidence="1">The sequence shown here is derived from an EMBL/GenBank/DDBJ whole genome shotgun (WGS) entry which is preliminary data.</text>
</comment>
<dbReference type="RefSeq" id="WP_191004935.1">
    <property type="nucleotide sequence ID" value="NZ_JACXAD010000008.1"/>
</dbReference>
<dbReference type="Proteomes" id="UP000612233">
    <property type="component" value="Unassembled WGS sequence"/>
</dbReference>
<dbReference type="EMBL" id="JACXAD010000008">
    <property type="protein sequence ID" value="MBD2768121.1"/>
    <property type="molecule type" value="Genomic_DNA"/>
</dbReference>
<evidence type="ECO:0000313" key="1">
    <source>
        <dbReference type="EMBL" id="MBD2768121.1"/>
    </source>
</evidence>
<evidence type="ECO:0000313" key="2">
    <source>
        <dbReference type="Proteomes" id="UP000612233"/>
    </source>
</evidence>
<protein>
    <submittedName>
        <fullName evidence="1">Uncharacterized protein</fullName>
    </submittedName>
</protein>
<name>A0A927BCT9_9BACT</name>
<proteinExistence type="predicted"/>